<dbReference type="Gene3D" id="2.60.40.1180">
    <property type="entry name" value="Golgi alpha-mannosidase II"/>
    <property type="match status" value="1"/>
</dbReference>
<dbReference type="InterPro" id="IPR011050">
    <property type="entry name" value="Pectin_lyase_fold/virulence"/>
</dbReference>
<dbReference type="Proteomes" id="UP000280698">
    <property type="component" value="Unassembled WGS sequence"/>
</dbReference>
<feature type="region of interest" description="Disordered" evidence="4">
    <location>
        <begin position="279"/>
        <end position="303"/>
    </location>
</feature>
<evidence type="ECO:0000313" key="6">
    <source>
        <dbReference type="EMBL" id="RNL98230.1"/>
    </source>
</evidence>
<keyword evidence="3" id="KW-0732">Signal</keyword>
<keyword evidence="2" id="KW-0964">Secreted</keyword>
<evidence type="ECO:0000256" key="4">
    <source>
        <dbReference type="SAM" id="MobiDB-lite"/>
    </source>
</evidence>
<dbReference type="PANTHER" id="PTHR40088">
    <property type="entry name" value="PECTATE LYASE (EUROFUNG)"/>
    <property type="match status" value="1"/>
</dbReference>
<dbReference type="SUPFAM" id="SSF51126">
    <property type="entry name" value="Pectin lyase-like"/>
    <property type="match status" value="1"/>
</dbReference>
<proteinExistence type="predicted"/>
<reference evidence="6 7" key="1">
    <citation type="submission" date="2018-11" db="EMBL/GenBank/DDBJ databases">
        <title>Micromonospora sp. PPF5-17, a new actinomycetes isolated from a hot spring soil.</title>
        <authorList>
            <person name="Thawai C."/>
        </authorList>
    </citation>
    <scope>NUCLEOTIDE SEQUENCE [LARGE SCALE GENOMIC DNA]</scope>
    <source>
        <strain evidence="6 7">PPF5-17</strain>
    </source>
</reference>
<comment type="subcellular location">
    <subcellularLocation>
        <location evidence="1">Secreted</location>
    </subcellularLocation>
</comment>
<dbReference type="Gene3D" id="2.160.20.10">
    <property type="entry name" value="Single-stranded right-handed beta-helix, Pectin lyase-like"/>
    <property type="match status" value="1"/>
</dbReference>
<dbReference type="InterPro" id="IPR013780">
    <property type="entry name" value="Glyco_hydro_b"/>
</dbReference>
<evidence type="ECO:0000256" key="3">
    <source>
        <dbReference type="ARBA" id="ARBA00022729"/>
    </source>
</evidence>
<dbReference type="PANTHER" id="PTHR40088:SF2">
    <property type="entry name" value="SECRETED SUGAR HYDROLASE"/>
    <property type="match status" value="1"/>
</dbReference>
<evidence type="ECO:0000313" key="7">
    <source>
        <dbReference type="Proteomes" id="UP000280698"/>
    </source>
</evidence>
<name>A0ABX9WGY6_9ACTN</name>
<dbReference type="Pfam" id="PF21258">
    <property type="entry name" value="Glyco_hydro_120_ins"/>
    <property type="match status" value="1"/>
</dbReference>
<organism evidence="6 7">
    <name type="scientific">Micromonospora solifontis</name>
    <dbReference type="NCBI Taxonomy" id="2487138"/>
    <lineage>
        <taxon>Bacteria</taxon>
        <taxon>Bacillati</taxon>
        <taxon>Actinomycetota</taxon>
        <taxon>Actinomycetes</taxon>
        <taxon>Micromonosporales</taxon>
        <taxon>Micromonosporaceae</taxon>
        <taxon>Micromonospora</taxon>
    </lineage>
</organism>
<dbReference type="InterPro" id="IPR006626">
    <property type="entry name" value="PbH1"/>
</dbReference>
<accession>A0ABX9WGY6</accession>
<keyword evidence="7" id="KW-1185">Reference proteome</keyword>
<sequence>MASSALTFPVPEAEVPGVELHVAKSGSDTAAGTAEAPLLTIGAAAALAQPGDTVVVHEGVYREWVNPPRGGTAAAPITYQAALGADGLFETVTISGAEVIADWHPHADSAGRVWVATVPNSLFGSRNPYLERIGGDWFFDQVNAWHTGEVYLDGKSLYESLTMAGVEHPEATVDSFDQAGSLLTWYCEVGDDVTTIWANFGGADPAEHEIEINARTFVFWPAATGIDYITVRGFTLTKAATQWAPPTALQEGLIGPHWSKGWVIEDNTITDSKNVGVSLGKEASTGQNEATAGPKGAKGGTQREREVIQRALALRGPDAGEPHPWHRDHVGSHTVRRNTIRDCEQAGIVGHLGAAFSTISDNHIFRIHVKRQWHGAEVAGIKLHAAIDTVISGNTIHHTHRALWLDWQAQGTLVRRNVFYASTAEDFMVEVCHGPYLVDSNLFLSPWAVKDMSSGGAYVHNYIAGRIANCTEHQRYTPYHLPHSTAVYGVSNILGGDNRFYNNVFVGDHARAEHTEPQSEPTLASFWSGAIDMDGVPGQATFVPTPVGTSQYDAYPTAQEYPNEDGSALAGPRLPVWVEGNLYAEGAEPFRAESTAIITGASPVRVEVLDTAAGTLRVEVTHPGGTHVVAPVTTERLGTSYQAESGYTNPDGSDLDLGADLCGILRGEVVPGPFAASAPVTRILTAPEPAGRRALAAAPARAR</sequence>
<feature type="domain" description="Glycoside hydrolase 120 insertion" evidence="5">
    <location>
        <begin position="101"/>
        <end position="212"/>
    </location>
</feature>
<dbReference type="InterPro" id="IPR012334">
    <property type="entry name" value="Pectin_lyas_fold"/>
</dbReference>
<evidence type="ECO:0000259" key="5">
    <source>
        <dbReference type="Pfam" id="PF21258"/>
    </source>
</evidence>
<dbReference type="InterPro" id="IPR052052">
    <property type="entry name" value="Polysaccharide_Lyase_9"/>
</dbReference>
<dbReference type="SMART" id="SM00710">
    <property type="entry name" value="PbH1"/>
    <property type="match status" value="5"/>
</dbReference>
<gene>
    <name evidence="6" type="ORF">EFE23_15310</name>
</gene>
<evidence type="ECO:0000256" key="1">
    <source>
        <dbReference type="ARBA" id="ARBA00004613"/>
    </source>
</evidence>
<comment type="caution">
    <text evidence="6">The sequence shown here is derived from an EMBL/GenBank/DDBJ whole genome shotgun (WGS) entry which is preliminary data.</text>
</comment>
<dbReference type="EMBL" id="RJLN01000039">
    <property type="protein sequence ID" value="RNL98230.1"/>
    <property type="molecule type" value="Genomic_DNA"/>
</dbReference>
<protein>
    <recommendedName>
        <fullName evidence="5">Glycoside hydrolase 120 insertion domain-containing protein</fullName>
    </recommendedName>
</protein>
<dbReference type="InterPro" id="IPR049169">
    <property type="entry name" value="Glyco_hydro_120_ins"/>
</dbReference>
<evidence type="ECO:0000256" key="2">
    <source>
        <dbReference type="ARBA" id="ARBA00022525"/>
    </source>
</evidence>